<feature type="transmembrane region" description="Helical" evidence="1">
    <location>
        <begin position="70"/>
        <end position="92"/>
    </location>
</feature>
<keyword evidence="1" id="KW-1133">Transmembrane helix</keyword>
<dbReference type="OrthoDB" id="1421278at2759"/>
<accession>A0A8J2JLF8</accession>
<comment type="caution">
    <text evidence="2">The sequence shown here is derived from an EMBL/GenBank/DDBJ whole genome shotgun (WGS) entry which is preliminary data.</text>
</comment>
<keyword evidence="3" id="KW-1185">Reference proteome</keyword>
<name>A0A8J2JLF8_9HEXA</name>
<keyword evidence="1" id="KW-0812">Transmembrane</keyword>
<dbReference type="Proteomes" id="UP000708208">
    <property type="component" value="Unassembled WGS sequence"/>
</dbReference>
<protein>
    <submittedName>
        <fullName evidence="2">Uncharacterized protein</fullName>
    </submittedName>
</protein>
<sequence length="111" mass="13031">MVFGKGRAPHKNKWYYNGDKIEMVDHYKYLGVIFHRNGGFSKHWQETKKKTKAAVLISTLRSTKTNDIDIILRLFYSLVSSIPMYGFAIWGANYLEEIEKLQTQFLRRILG</sequence>
<evidence type="ECO:0000313" key="2">
    <source>
        <dbReference type="EMBL" id="CAG7720882.1"/>
    </source>
</evidence>
<feature type="non-terminal residue" evidence="2">
    <location>
        <position position="111"/>
    </location>
</feature>
<keyword evidence="1" id="KW-0472">Membrane</keyword>
<gene>
    <name evidence="2" type="ORF">AFUS01_LOCUS10135</name>
</gene>
<organism evidence="2 3">
    <name type="scientific">Allacma fusca</name>
    <dbReference type="NCBI Taxonomy" id="39272"/>
    <lineage>
        <taxon>Eukaryota</taxon>
        <taxon>Metazoa</taxon>
        <taxon>Ecdysozoa</taxon>
        <taxon>Arthropoda</taxon>
        <taxon>Hexapoda</taxon>
        <taxon>Collembola</taxon>
        <taxon>Symphypleona</taxon>
        <taxon>Sminthuridae</taxon>
        <taxon>Allacma</taxon>
    </lineage>
</organism>
<dbReference type="EMBL" id="CAJVCH010074726">
    <property type="protein sequence ID" value="CAG7720882.1"/>
    <property type="molecule type" value="Genomic_DNA"/>
</dbReference>
<proteinExistence type="predicted"/>
<reference evidence="2" key="1">
    <citation type="submission" date="2021-06" db="EMBL/GenBank/DDBJ databases">
        <authorList>
            <person name="Hodson N. C."/>
            <person name="Mongue J. A."/>
            <person name="Jaron S. K."/>
        </authorList>
    </citation>
    <scope>NUCLEOTIDE SEQUENCE</scope>
</reference>
<evidence type="ECO:0000313" key="3">
    <source>
        <dbReference type="Proteomes" id="UP000708208"/>
    </source>
</evidence>
<evidence type="ECO:0000256" key="1">
    <source>
        <dbReference type="SAM" id="Phobius"/>
    </source>
</evidence>
<dbReference type="AlphaFoldDB" id="A0A8J2JLF8"/>